<dbReference type="InterPro" id="IPR011051">
    <property type="entry name" value="RmlC_Cupin_sf"/>
</dbReference>
<dbReference type="Gene3D" id="2.60.120.10">
    <property type="entry name" value="Jelly Rolls"/>
    <property type="match status" value="1"/>
</dbReference>
<reference evidence="1 2" key="1">
    <citation type="submission" date="2017-06" db="EMBL/GenBank/DDBJ databases">
        <title>Genome sequencing of cyanobaciteial culture collection at National Institute for Environmental Studies (NIES).</title>
        <authorList>
            <person name="Hirose Y."/>
            <person name="Shimura Y."/>
            <person name="Fujisawa T."/>
            <person name="Nakamura Y."/>
            <person name="Kawachi M."/>
        </authorList>
    </citation>
    <scope>NUCLEOTIDE SEQUENCE [LARGE SCALE GENOMIC DNA]</scope>
    <source>
        <strain evidence="1 2">NIES-21</strain>
    </source>
</reference>
<dbReference type="AlphaFoldDB" id="A0A1Z4GAR6"/>
<keyword evidence="2" id="KW-1185">Reference proteome</keyword>
<dbReference type="SUPFAM" id="SSF51182">
    <property type="entry name" value="RmlC-like cupins"/>
    <property type="match status" value="2"/>
</dbReference>
<dbReference type="EMBL" id="AP018174">
    <property type="protein sequence ID" value="BAY14582.1"/>
    <property type="molecule type" value="Genomic_DNA"/>
</dbReference>
<dbReference type="Pfam" id="PF14499">
    <property type="entry name" value="DUF4437"/>
    <property type="match status" value="1"/>
</dbReference>
<dbReference type="InterPro" id="IPR028013">
    <property type="entry name" value="DUF4437"/>
</dbReference>
<evidence type="ECO:0000313" key="2">
    <source>
        <dbReference type="Proteomes" id="UP000218287"/>
    </source>
</evidence>
<organism evidence="1 2">
    <name type="scientific">Anabaenopsis circularis NIES-21</name>
    <dbReference type="NCBI Taxonomy" id="1085406"/>
    <lineage>
        <taxon>Bacteria</taxon>
        <taxon>Bacillati</taxon>
        <taxon>Cyanobacteriota</taxon>
        <taxon>Cyanophyceae</taxon>
        <taxon>Nostocales</taxon>
        <taxon>Nodulariaceae</taxon>
        <taxon>Anabaenopsis</taxon>
    </lineage>
</organism>
<sequence>MQVINMVQAPEDNKSAYSLPNNVNLSQTDTNIQINNQTSTGRNHVETEESLNSVRNFAQVPFEVKNFVTSEHGTAQILSINESTGESTQRVILKKGWNAPIGHFTTDVELFVLTGTLCQGGFKLRNLSYSFIPAGIPTGPWQTEEDTIFLWMPDATPNYITEEYANLAQIPATSVYHTNMQTHPRMAEYVPLQELHAMKWESTTFLPPGSARKSLYTNKKTGRATWVLGLVPMWIEGNFYAGHPTTEEAYVISGDVLGHWSMSDDPFNRRYAAMCKDGYYWRPAHVPHGPFWTESGALLLFRTSDRLDCYWILHNPDITQQDEARLQSALNHNQ</sequence>
<evidence type="ECO:0000313" key="1">
    <source>
        <dbReference type="EMBL" id="BAY14582.1"/>
    </source>
</evidence>
<protein>
    <submittedName>
        <fullName evidence="1">Large repetitive protein</fullName>
    </submittedName>
</protein>
<proteinExistence type="predicted"/>
<name>A0A1Z4GAR6_9CYAN</name>
<dbReference type="InterPro" id="IPR014710">
    <property type="entry name" value="RmlC-like_jellyroll"/>
</dbReference>
<gene>
    <name evidence="1" type="ORF">NIES21_03390</name>
</gene>
<dbReference type="Proteomes" id="UP000218287">
    <property type="component" value="Chromosome"/>
</dbReference>
<accession>A0A1Z4GAR6</accession>